<sequence>MELLVHDLLQIRHIEGIISNEKVPQWVRESLFHSPWVVVRRAPLQDGIIPIGVRGEHRNQRFGAYLPSSEVVMKVTPEQLVSQAGWRTSARLHTIRAFQILDIVSSYYGRYDWSWGLTGSIGFELASSTPTARPDSDLDIVIRMPQPLARETARTLHDWHTQLPIRVDAQLETPFGAVALAEYARHEKQVLLRTSSGPKLVNNPWSP</sequence>
<dbReference type="Pfam" id="PF20866">
    <property type="entry name" value="MdcG_N"/>
    <property type="match status" value="1"/>
</dbReference>
<dbReference type="InterPro" id="IPR049180">
    <property type="entry name" value="MdcG_C"/>
</dbReference>
<dbReference type="EMBL" id="FMTT01000002">
    <property type="protein sequence ID" value="SCW31723.1"/>
    <property type="molecule type" value="Genomic_DNA"/>
</dbReference>
<evidence type="ECO:0000256" key="2">
    <source>
        <dbReference type="ARBA" id="ARBA00022695"/>
    </source>
</evidence>
<dbReference type="NCBIfam" id="NF002332">
    <property type="entry name" value="PRK01293.1"/>
    <property type="match status" value="1"/>
</dbReference>
<dbReference type="GO" id="GO:0016779">
    <property type="term" value="F:nucleotidyltransferase activity"/>
    <property type="evidence" value="ECO:0007669"/>
    <property type="project" value="UniProtKB-KW"/>
</dbReference>
<dbReference type="Pfam" id="PF10620">
    <property type="entry name" value="MdcG"/>
    <property type="match status" value="1"/>
</dbReference>
<dbReference type="AlphaFoldDB" id="A0A1G4PHD6"/>
<accession>A0A1G4PHD6</accession>
<feature type="domain" description="Phosphoribosyl-dephospho-CoA transferase MdcG N-terminal" evidence="4">
    <location>
        <begin position="5"/>
        <end position="77"/>
    </location>
</feature>
<evidence type="ECO:0000259" key="3">
    <source>
        <dbReference type="Pfam" id="PF10620"/>
    </source>
</evidence>
<proteinExistence type="predicted"/>
<dbReference type="Proteomes" id="UP000198601">
    <property type="component" value="Unassembled WGS sequence"/>
</dbReference>
<reference evidence="6" key="1">
    <citation type="submission" date="2016-10" db="EMBL/GenBank/DDBJ databases">
        <authorList>
            <person name="Varghese N."/>
            <person name="Submissions S."/>
        </authorList>
    </citation>
    <scope>NUCLEOTIDE SEQUENCE [LARGE SCALE GENOMIC DNA]</scope>
    <source>
        <strain evidence="6">CGMCC 1.8946</strain>
    </source>
</reference>
<keyword evidence="2" id="KW-0548">Nucleotidyltransferase</keyword>
<name>A0A1G4PHD6_9BACL</name>
<dbReference type="RefSeq" id="WP_090666592.1">
    <property type="nucleotide sequence ID" value="NZ_FMTT01000002.1"/>
</dbReference>
<evidence type="ECO:0000313" key="6">
    <source>
        <dbReference type="Proteomes" id="UP000198601"/>
    </source>
</evidence>
<keyword evidence="6" id="KW-1185">Reference proteome</keyword>
<dbReference type="InterPro" id="IPR017557">
    <property type="entry name" value="Holo-ACP_synthase"/>
</dbReference>
<organism evidence="5 6">
    <name type="scientific">Paenibacillus tianmuensis</name>
    <dbReference type="NCBI Taxonomy" id="624147"/>
    <lineage>
        <taxon>Bacteria</taxon>
        <taxon>Bacillati</taxon>
        <taxon>Bacillota</taxon>
        <taxon>Bacilli</taxon>
        <taxon>Bacillales</taxon>
        <taxon>Paenibacillaceae</taxon>
        <taxon>Paenibacillus</taxon>
    </lineage>
</organism>
<dbReference type="OrthoDB" id="1275217at2"/>
<dbReference type="InterPro" id="IPR048903">
    <property type="entry name" value="MdcG_N"/>
</dbReference>
<dbReference type="NCBIfam" id="TIGR03135">
    <property type="entry name" value="malonate_mdcG"/>
    <property type="match status" value="1"/>
</dbReference>
<keyword evidence="1 5" id="KW-0808">Transferase</keyword>
<protein>
    <submittedName>
        <fullName evidence="5">Phosphoribosyl-dephospho-CoA transferase</fullName>
    </submittedName>
</protein>
<evidence type="ECO:0000256" key="1">
    <source>
        <dbReference type="ARBA" id="ARBA00022679"/>
    </source>
</evidence>
<feature type="domain" description="Phosphoribosyl-dephospho-CoA transferase MdcG C-terminal" evidence="3">
    <location>
        <begin position="93"/>
        <end position="204"/>
    </location>
</feature>
<gene>
    <name evidence="5" type="ORF">SAMN04487970_1002201</name>
</gene>
<dbReference type="STRING" id="624147.SAMN04487970_1002201"/>
<evidence type="ECO:0000259" key="4">
    <source>
        <dbReference type="Pfam" id="PF20866"/>
    </source>
</evidence>
<evidence type="ECO:0000313" key="5">
    <source>
        <dbReference type="EMBL" id="SCW31723.1"/>
    </source>
</evidence>